<keyword evidence="1" id="KW-0240">DNA-directed RNA polymerase</keyword>
<dbReference type="RefSeq" id="XP_009034415.1">
    <property type="nucleotide sequence ID" value="XM_009036167.1"/>
</dbReference>
<dbReference type="GO" id="GO:0003677">
    <property type="term" value="F:DNA binding"/>
    <property type="evidence" value="ECO:0007669"/>
    <property type="project" value="InterPro"/>
</dbReference>
<reference evidence="5 6" key="1">
    <citation type="journal article" date="2011" name="Proc. Natl. Acad. Sci. U.S.A.">
        <title>Niche of harmful alga Aureococcus anophagefferens revealed through ecogenomics.</title>
        <authorList>
            <person name="Gobler C.J."/>
            <person name="Berry D.L."/>
            <person name="Dyhrman S.T."/>
            <person name="Wilhelm S.W."/>
            <person name="Salamov A."/>
            <person name="Lobanov A.V."/>
            <person name="Zhang Y."/>
            <person name="Collier J.L."/>
            <person name="Wurch L.L."/>
            <person name="Kustka A.B."/>
            <person name="Dill B.D."/>
            <person name="Shah M."/>
            <person name="VerBerkmoes N.C."/>
            <person name="Kuo A."/>
            <person name="Terry A."/>
            <person name="Pangilinan J."/>
            <person name="Lindquist E.A."/>
            <person name="Lucas S."/>
            <person name="Paulsen I.T."/>
            <person name="Hattenrath-Lehmann T.K."/>
            <person name="Talmage S.C."/>
            <person name="Walker E.A."/>
            <person name="Koch F."/>
            <person name="Burson A.M."/>
            <person name="Marcoval M.A."/>
            <person name="Tang Y.Z."/>
            <person name="Lecleir G.R."/>
            <person name="Coyne K.J."/>
            <person name="Berg G.M."/>
            <person name="Bertrand E.M."/>
            <person name="Saito M.A."/>
            <person name="Gladyshev V.N."/>
            <person name="Grigoriev I.V."/>
        </authorList>
    </citation>
    <scope>NUCLEOTIDE SEQUENCE [LARGE SCALE GENOMIC DNA]</scope>
    <source>
        <strain evidence="6">CCMP 1984</strain>
    </source>
</reference>
<dbReference type="GO" id="GO:0006366">
    <property type="term" value="P:transcription by RNA polymerase II"/>
    <property type="evidence" value="ECO:0007669"/>
    <property type="project" value="TreeGrafter"/>
</dbReference>
<dbReference type="Pfam" id="PF01193">
    <property type="entry name" value="RNA_pol_L"/>
    <property type="match status" value="1"/>
</dbReference>
<dbReference type="Gene3D" id="2.170.120.12">
    <property type="entry name" value="DNA-directed RNA polymerase, insert domain"/>
    <property type="match status" value="1"/>
</dbReference>
<dbReference type="HAMAP" id="MF_00320">
    <property type="entry name" value="RNApol_arch_Rpo3"/>
    <property type="match status" value="1"/>
</dbReference>
<dbReference type="EMBL" id="GL833123">
    <property type="protein sequence ID" value="EGB10833.1"/>
    <property type="molecule type" value="Genomic_DNA"/>
</dbReference>
<dbReference type="InterPro" id="IPR036603">
    <property type="entry name" value="RBP11-like"/>
</dbReference>
<dbReference type="InterPro" id="IPR011262">
    <property type="entry name" value="DNA-dir_RNA_pol_insert"/>
</dbReference>
<feature type="domain" description="DNA-directed RNA polymerase RpoA/D/Rpb3-type" evidence="4">
    <location>
        <begin position="25"/>
        <end position="315"/>
    </location>
</feature>
<evidence type="ECO:0000256" key="2">
    <source>
        <dbReference type="ARBA" id="ARBA00023163"/>
    </source>
</evidence>
<evidence type="ECO:0000256" key="1">
    <source>
        <dbReference type="ARBA" id="ARBA00022478"/>
    </source>
</evidence>
<evidence type="ECO:0000313" key="6">
    <source>
        <dbReference type="Proteomes" id="UP000002729"/>
    </source>
</evidence>
<dbReference type="InParanoid" id="F0Y1J0"/>
<dbReference type="Proteomes" id="UP000002729">
    <property type="component" value="Unassembled WGS sequence"/>
</dbReference>
<protein>
    <recommendedName>
        <fullName evidence="4">DNA-directed RNA polymerase RpoA/D/Rpb3-type domain-containing protein</fullName>
    </recommendedName>
</protein>
<dbReference type="PROSITE" id="PS00446">
    <property type="entry name" value="RNA_POL_D_30KD"/>
    <property type="match status" value="1"/>
</dbReference>
<sequence length="324" mass="35806">MSVYAVASGRSRVPQVSVRDLEENTMCFEVRDTDCSTANSLRRVMVGEVVSMAIDLVTFEENTSVVNDEIIAHRLGLVPINDRDIRRRFRHTRDCDCDSHCDFCAATLKLHVSFDDRAKDLPEHEKNNPLTVTTLDLVSDDPDVAPVHFVSKREESTSQETGIALVKLAKGQELKLTCIAKLGCGKEHAKWIPVSKCVFRPVPEVTWDDAAVAELAPTLRDAIIQVCPAGVLGYADDRDRSKIEVKDEAAILDFADDIHALTKTLNPTGKSMLFARPSTTNFIFDVESLGSIPVDDVVLCGINELKRKLTNLQLAVNEIAETEA</sequence>
<dbReference type="Pfam" id="PF01000">
    <property type="entry name" value="RNA_pol_A_bac"/>
    <property type="match status" value="1"/>
</dbReference>
<dbReference type="AlphaFoldDB" id="F0Y1J0"/>
<dbReference type="OMA" id="DETKFHF"/>
<name>F0Y1J0_AURAN</name>
<dbReference type="InterPro" id="IPR050518">
    <property type="entry name" value="Rpo3/RPB3_RNA_Pol_subunit"/>
</dbReference>
<dbReference type="InterPro" id="IPR022842">
    <property type="entry name" value="RNAP_Rpo3/Rpb3/RPAC1"/>
</dbReference>
<dbReference type="SUPFAM" id="SSF56553">
    <property type="entry name" value="Insert subdomain of RNA polymerase alpha subunit"/>
    <property type="match status" value="1"/>
</dbReference>
<organism evidence="6">
    <name type="scientific">Aureococcus anophagefferens</name>
    <name type="common">Harmful bloom alga</name>
    <dbReference type="NCBI Taxonomy" id="44056"/>
    <lineage>
        <taxon>Eukaryota</taxon>
        <taxon>Sar</taxon>
        <taxon>Stramenopiles</taxon>
        <taxon>Ochrophyta</taxon>
        <taxon>Pelagophyceae</taxon>
        <taxon>Pelagomonadales</taxon>
        <taxon>Pelagomonadaceae</taxon>
        <taxon>Aureococcus</taxon>
    </lineage>
</organism>
<dbReference type="FunCoup" id="F0Y1J0">
    <property type="interactions" value="275"/>
</dbReference>
<evidence type="ECO:0000256" key="3">
    <source>
        <dbReference type="ARBA" id="ARBA00025804"/>
    </source>
</evidence>
<gene>
    <name evidence="5" type="ORF">AURANDRAFT_22116</name>
</gene>
<dbReference type="GO" id="GO:0046983">
    <property type="term" value="F:protein dimerization activity"/>
    <property type="evidence" value="ECO:0007669"/>
    <property type="project" value="InterPro"/>
</dbReference>
<dbReference type="KEGG" id="aaf:AURANDRAFT_22116"/>
<dbReference type="SUPFAM" id="SSF55257">
    <property type="entry name" value="RBP11-like subunits of RNA polymerase"/>
    <property type="match status" value="1"/>
</dbReference>
<keyword evidence="6" id="KW-1185">Reference proteome</keyword>
<evidence type="ECO:0000259" key="4">
    <source>
        <dbReference type="SMART" id="SM00662"/>
    </source>
</evidence>
<dbReference type="OrthoDB" id="270173at2759"/>
<comment type="similarity">
    <text evidence="3">Belongs to the archaeal Rpo3/eukaryotic RPB3 RNA polymerase subunit family.</text>
</comment>
<dbReference type="eggNOG" id="KOG1522">
    <property type="taxonomic scope" value="Eukaryota"/>
</dbReference>
<dbReference type="PANTHER" id="PTHR11800:SF2">
    <property type="entry name" value="DNA-DIRECTED RNA POLYMERASE II SUBUNIT RPB3"/>
    <property type="match status" value="1"/>
</dbReference>
<dbReference type="InterPro" id="IPR036643">
    <property type="entry name" value="RNApol_insert_sf"/>
</dbReference>
<evidence type="ECO:0000313" key="5">
    <source>
        <dbReference type="EMBL" id="EGB10833.1"/>
    </source>
</evidence>
<dbReference type="GO" id="GO:0005665">
    <property type="term" value="C:RNA polymerase II, core complex"/>
    <property type="evidence" value="ECO:0007669"/>
    <property type="project" value="TreeGrafter"/>
</dbReference>
<keyword evidence="2" id="KW-0804">Transcription</keyword>
<dbReference type="SMART" id="SM00662">
    <property type="entry name" value="RPOLD"/>
    <property type="match status" value="1"/>
</dbReference>
<accession>F0Y1J0</accession>
<dbReference type="GeneID" id="20219556"/>
<dbReference type="GO" id="GO:0003899">
    <property type="term" value="F:DNA-directed RNA polymerase activity"/>
    <property type="evidence" value="ECO:0007669"/>
    <property type="project" value="InterPro"/>
</dbReference>
<dbReference type="PANTHER" id="PTHR11800">
    <property type="entry name" value="DNA-DIRECTED RNA POLYMERASE"/>
    <property type="match status" value="1"/>
</dbReference>
<dbReference type="InterPro" id="IPR001514">
    <property type="entry name" value="DNA-dir_RNA_pol_30-40kDasu_CS"/>
</dbReference>
<dbReference type="Gene3D" id="3.30.1360.10">
    <property type="entry name" value="RNA polymerase, RBP11-like subunit"/>
    <property type="match status" value="1"/>
</dbReference>
<dbReference type="InterPro" id="IPR011263">
    <property type="entry name" value="DNA-dir_RNA_pol_RpoA/D/Rpb3"/>
</dbReference>
<proteinExistence type="inferred from homology"/>
<dbReference type="NCBIfam" id="NF001988">
    <property type="entry name" value="PRK00783.1"/>
    <property type="match status" value="1"/>
</dbReference>